<proteinExistence type="inferred from homology"/>
<evidence type="ECO:0000313" key="3">
    <source>
        <dbReference type="Proteomes" id="UP000216133"/>
    </source>
</evidence>
<dbReference type="InterPro" id="IPR000600">
    <property type="entry name" value="ROK"/>
</dbReference>
<dbReference type="PANTHER" id="PTHR18964">
    <property type="entry name" value="ROK (REPRESSOR, ORF, KINASE) FAMILY"/>
    <property type="match status" value="1"/>
</dbReference>
<dbReference type="CDD" id="cd24152">
    <property type="entry name" value="ASKHA_NBD_ROK-like"/>
    <property type="match status" value="1"/>
</dbReference>
<evidence type="ECO:0000256" key="1">
    <source>
        <dbReference type="ARBA" id="ARBA00006479"/>
    </source>
</evidence>
<name>A0A268S7W5_SHOCL</name>
<reference evidence="2 3" key="1">
    <citation type="submission" date="2017-07" db="EMBL/GenBank/DDBJ databases">
        <title>Isolation and whole genome analysis of endospore-forming bacteria from heroin.</title>
        <authorList>
            <person name="Kalinowski J."/>
            <person name="Ahrens B."/>
            <person name="Al-Dilaimi A."/>
            <person name="Winkler A."/>
            <person name="Wibberg D."/>
            <person name="Schleenbecker U."/>
            <person name="Ruckert C."/>
            <person name="Wolfel R."/>
            <person name="Grass G."/>
        </authorList>
    </citation>
    <scope>NUCLEOTIDE SEQUENCE [LARGE SCALE GENOMIC DNA]</scope>
    <source>
        <strain evidence="2 3">7523-2</strain>
    </source>
</reference>
<evidence type="ECO:0008006" key="4">
    <source>
        <dbReference type="Google" id="ProtNLM"/>
    </source>
</evidence>
<gene>
    <name evidence="2" type="ORF">CHH61_01505</name>
</gene>
<dbReference type="GeneID" id="86924359"/>
<organism evidence="2 3">
    <name type="scientific">Shouchella clausii</name>
    <name type="common">Alkalihalobacillus clausii</name>
    <dbReference type="NCBI Taxonomy" id="79880"/>
    <lineage>
        <taxon>Bacteria</taxon>
        <taxon>Bacillati</taxon>
        <taxon>Bacillota</taxon>
        <taxon>Bacilli</taxon>
        <taxon>Bacillales</taxon>
        <taxon>Bacillaceae</taxon>
        <taxon>Shouchella</taxon>
    </lineage>
</organism>
<dbReference type="PANTHER" id="PTHR18964:SF170">
    <property type="entry name" value="SUGAR KINASE"/>
    <property type="match status" value="1"/>
</dbReference>
<dbReference type="InterPro" id="IPR043129">
    <property type="entry name" value="ATPase_NBD"/>
</dbReference>
<protein>
    <recommendedName>
        <fullName evidence="4">ROK family protein</fullName>
    </recommendedName>
</protein>
<sequence length="329" mass="35558">MANGRLRKVAGGLKRSLKTMAFSEVVGRERKHLNLLAFDIGGTTIKHGVVTAKGDILQKGSDATPASMALLLELLQDIKHRYAADYTLSGAAFSTPGIPNQITGFIDGGSAIPYLHEVPFKPKAQECMQLAVSFENDANCAALAETWLGSARKMKDIIMVVSGSGIGGAIIKDGALHRGANGYGGEFGYMVMNKHGETFSGITSPVELAKRVSAAKRTNIDAVRVFELAEAGDEVARREVDRHFYYLAVGLYNLQFAYDPEAILIGGAISERCDYISRIYEKIDLLITANSMADLRPNLCKCRFGNDANLIGAVAYFNQSFRPKPEVAG</sequence>
<accession>A0A268S7W5</accession>
<dbReference type="RefSeq" id="WP_094424191.1">
    <property type="nucleotide sequence ID" value="NZ_CP140150.1"/>
</dbReference>
<dbReference type="Pfam" id="PF00480">
    <property type="entry name" value="ROK"/>
    <property type="match status" value="1"/>
</dbReference>
<dbReference type="AlphaFoldDB" id="A0A268S7W5"/>
<dbReference type="EMBL" id="NPBS01000008">
    <property type="protein sequence ID" value="PAF27781.1"/>
    <property type="molecule type" value="Genomic_DNA"/>
</dbReference>
<dbReference type="SUPFAM" id="SSF53067">
    <property type="entry name" value="Actin-like ATPase domain"/>
    <property type="match status" value="1"/>
</dbReference>
<dbReference type="Gene3D" id="3.30.420.40">
    <property type="match status" value="2"/>
</dbReference>
<comment type="caution">
    <text evidence="2">The sequence shown here is derived from an EMBL/GenBank/DDBJ whole genome shotgun (WGS) entry which is preliminary data.</text>
</comment>
<comment type="similarity">
    <text evidence="1">Belongs to the ROK (NagC/XylR) family.</text>
</comment>
<evidence type="ECO:0000313" key="2">
    <source>
        <dbReference type="EMBL" id="PAF27781.1"/>
    </source>
</evidence>
<dbReference type="Proteomes" id="UP000216133">
    <property type="component" value="Unassembled WGS sequence"/>
</dbReference>